<reference evidence="3" key="1">
    <citation type="submission" date="2015-07" db="EMBL/GenBank/DDBJ databases">
        <title>Near-Complete Genome Sequence of the Cellulolytic Bacterium Bacteroides (Pseudobacteroides) cellulosolvens ATCC 35603.</title>
        <authorList>
            <person name="Dassa B."/>
            <person name="Utturkar S.M."/>
            <person name="Klingeman D.M."/>
            <person name="Hurt R.A."/>
            <person name="Keller M."/>
            <person name="Xu J."/>
            <person name="Reddy Y.H.K."/>
            <person name="Borovok I."/>
            <person name="Grinberg I.R."/>
            <person name="Lamed R."/>
            <person name="Zhivin O."/>
            <person name="Bayer E.A."/>
            <person name="Brown S.D."/>
        </authorList>
    </citation>
    <scope>NUCLEOTIDE SEQUENCE [LARGE SCALE GENOMIC DNA]</scope>
    <source>
        <strain evidence="3">DSM 2933</strain>
    </source>
</reference>
<sequence>MEDLLIKIFCDTDDFCIRLDNYLKHHLVTDNRLQEPNLFNISRMMTLSEVMTITIYFHHSSYRNFKHYYKEFVCKRLNGYFPSLVSYTRFVELMQQALIPLILYTQKYRLGKTTGISFIDSTTLDVCDNRRIHSHKVFKEIAQRGKSSTGWFYGFKLHIVVNEIGEILSFFLTPGDIDDRDSKVIDILTKDLFGKLFGDKGYLSQPLFKKLYDRGIKLITKIKKNMKNKLIDIEEKLLLRKRALIETINDFLKNTCQIEHTRHRSFTNFLTNVVAGIAAYSFLPSKPSLKFSKSILVATL</sequence>
<feature type="domain" description="Transposase DDE" evidence="1">
    <location>
        <begin position="111"/>
        <end position="265"/>
    </location>
</feature>
<name>A0A0L6JQ04_9FIRM</name>
<evidence type="ECO:0000259" key="1">
    <source>
        <dbReference type="Pfam" id="PF13612"/>
    </source>
</evidence>
<keyword evidence="3" id="KW-1185">Reference proteome</keyword>
<proteinExistence type="predicted"/>
<evidence type="ECO:0000313" key="3">
    <source>
        <dbReference type="Proteomes" id="UP000036923"/>
    </source>
</evidence>
<organism evidence="2 3">
    <name type="scientific">Pseudobacteroides cellulosolvens ATCC 35603 = DSM 2933</name>
    <dbReference type="NCBI Taxonomy" id="398512"/>
    <lineage>
        <taxon>Bacteria</taxon>
        <taxon>Bacillati</taxon>
        <taxon>Bacillota</taxon>
        <taxon>Clostridia</taxon>
        <taxon>Eubacteriales</taxon>
        <taxon>Oscillospiraceae</taxon>
        <taxon>Pseudobacteroides</taxon>
    </lineage>
</organism>
<dbReference type="Proteomes" id="UP000036923">
    <property type="component" value="Unassembled WGS sequence"/>
</dbReference>
<dbReference type="EMBL" id="LGTC01000001">
    <property type="protein sequence ID" value="KNY27921.1"/>
    <property type="molecule type" value="Genomic_DNA"/>
</dbReference>
<protein>
    <submittedName>
        <fullName evidence="2">Transposase DDE domain containing protein</fullName>
    </submittedName>
</protein>
<dbReference type="Pfam" id="PF13612">
    <property type="entry name" value="DDE_Tnp_1_3"/>
    <property type="match status" value="1"/>
</dbReference>
<dbReference type="RefSeq" id="WP_050753516.1">
    <property type="nucleotide sequence ID" value="NZ_LGTC01000001.1"/>
</dbReference>
<dbReference type="NCBIfam" id="NF033520">
    <property type="entry name" value="transpos_IS982"/>
    <property type="match status" value="1"/>
</dbReference>
<evidence type="ECO:0000313" key="2">
    <source>
        <dbReference type="EMBL" id="KNY27921.1"/>
    </source>
</evidence>
<accession>A0A0L6JQ04</accession>
<dbReference type="AlphaFoldDB" id="A0A0L6JQ04"/>
<gene>
    <name evidence="2" type="ORF">Bccel_3192</name>
</gene>
<dbReference type="InterPro" id="IPR025668">
    <property type="entry name" value="Tnp_DDE_dom"/>
</dbReference>
<comment type="caution">
    <text evidence="2">The sequence shown here is derived from an EMBL/GenBank/DDBJ whole genome shotgun (WGS) entry which is preliminary data.</text>
</comment>
<dbReference type="PATRIC" id="fig|398512.5.peg.3345"/>